<organism evidence="1 2">
    <name type="scientific">Candidatus Kaiserbacteria bacterium RIFCSPHIGHO2_01_FULL_56_24</name>
    <dbReference type="NCBI Taxonomy" id="1798487"/>
    <lineage>
        <taxon>Bacteria</taxon>
        <taxon>Candidatus Kaiseribacteriota</taxon>
    </lineage>
</organism>
<dbReference type="Proteomes" id="UP000176377">
    <property type="component" value="Unassembled WGS sequence"/>
</dbReference>
<protein>
    <recommendedName>
        <fullName evidence="3">Ribosomal subunit interface protein</fullName>
    </recommendedName>
</protein>
<dbReference type="Pfam" id="PF02482">
    <property type="entry name" value="Ribosomal_S30AE"/>
    <property type="match status" value="1"/>
</dbReference>
<comment type="caution">
    <text evidence="1">The sequence shown here is derived from an EMBL/GenBank/DDBJ whole genome shotgun (WGS) entry which is preliminary data.</text>
</comment>
<accession>A0A1F6DGR0</accession>
<gene>
    <name evidence="1" type="ORF">A2765_03595</name>
</gene>
<evidence type="ECO:0008006" key="3">
    <source>
        <dbReference type="Google" id="ProtNLM"/>
    </source>
</evidence>
<reference evidence="1 2" key="1">
    <citation type="journal article" date="2016" name="Nat. Commun.">
        <title>Thousands of microbial genomes shed light on interconnected biogeochemical processes in an aquifer system.</title>
        <authorList>
            <person name="Anantharaman K."/>
            <person name="Brown C.T."/>
            <person name="Hug L.A."/>
            <person name="Sharon I."/>
            <person name="Castelle C.J."/>
            <person name="Probst A.J."/>
            <person name="Thomas B.C."/>
            <person name="Singh A."/>
            <person name="Wilkins M.J."/>
            <person name="Karaoz U."/>
            <person name="Brodie E.L."/>
            <person name="Williams K.H."/>
            <person name="Hubbard S.S."/>
            <person name="Banfield J.F."/>
        </authorList>
    </citation>
    <scope>NUCLEOTIDE SEQUENCE [LARGE SCALE GENOMIC DNA]</scope>
</reference>
<dbReference type="InterPro" id="IPR036567">
    <property type="entry name" value="RHF-like"/>
</dbReference>
<dbReference type="SUPFAM" id="SSF69754">
    <property type="entry name" value="Ribosome binding protein Y (YfiA homologue)"/>
    <property type="match status" value="1"/>
</dbReference>
<name>A0A1F6DGR0_9BACT</name>
<evidence type="ECO:0000313" key="1">
    <source>
        <dbReference type="EMBL" id="OGG60634.1"/>
    </source>
</evidence>
<dbReference type="EMBL" id="MFLA01000004">
    <property type="protein sequence ID" value="OGG60634.1"/>
    <property type="molecule type" value="Genomic_DNA"/>
</dbReference>
<dbReference type="InterPro" id="IPR003489">
    <property type="entry name" value="RHF/RaiA"/>
</dbReference>
<proteinExistence type="predicted"/>
<dbReference type="Gene3D" id="3.30.160.100">
    <property type="entry name" value="Ribosome hibernation promotion factor-like"/>
    <property type="match status" value="1"/>
</dbReference>
<dbReference type="AlphaFoldDB" id="A0A1F6DGR0"/>
<sequence length="120" mass="13386">MDIRIKTTDYSMPLEVADYLDQRIAAVEKLLSDDAATARCEVEVGRAAGHSQQGDVWRAEFIVIREGERSVAVATGESVNAAIDLAKDEILQQLRKNKGRNQTLAKRLGGRFKKWTRLGE</sequence>
<evidence type="ECO:0000313" key="2">
    <source>
        <dbReference type="Proteomes" id="UP000176377"/>
    </source>
</evidence>